<keyword evidence="1" id="KW-0378">Hydrolase</keyword>
<evidence type="ECO:0000256" key="1">
    <source>
        <dbReference type="ARBA" id="ARBA00022801"/>
    </source>
</evidence>
<dbReference type="OrthoDB" id="24847at2"/>
<dbReference type="HOGENOM" id="CLU_012494_4_0_9"/>
<dbReference type="Proteomes" id="UP000011728">
    <property type="component" value="Chromosome"/>
</dbReference>
<dbReference type="AlphaFoldDB" id="M1LW99"/>
<sequence length="311" mass="35446">MSEHTMIPKLDIPIHEFPETDELPQGVKIVKLKDTYGYGIDFLPNVTYINRKGKDLSLQILIPKKGKEGEREKCPTIIYIQGSAWHKQSLYASLNKLIRMAEKGYVVAIVEYRPSDEAIFPAQIEDAKTAYKFMKMNSEKYFVDTENMIFWGDSSGGHTALMCGITCNDYPITEDYKEQEVNPKCIVDWYGPTEIYEMACYPSIGEHDAPDSPEGMLIGGLRISENREIAEKTNPGRYLSKEKSTPPILIMHGGSDAYVHFNQSCRLYAKLKELNKEVEFVKLINSNHGFFGFNCDESLSIVDEFIKKHII</sequence>
<dbReference type="PANTHER" id="PTHR48081:SF13">
    <property type="entry name" value="ALPHA_BETA HYDROLASE"/>
    <property type="match status" value="1"/>
</dbReference>
<dbReference type="PATRIC" id="fig|931276.5.peg.3736"/>
<dbReference type="eggNOG" id="COG0657">
    <property type="taxonomic scope" value="Bacteria"/>
</dbReference>
<dbReference type="KEGG" id="csr:Cspa_c37050"/>
<dbReference type="Pfam" id="PF20434">
    <property type="entry name" value="BD-FAE"/>
    <property type="match status" value="1"/>
</dbReference>
<keyword evidence="4" id="KW-1185">Reference proteome</keyword>
<dbReference type="InterPro" id="IPR049492">
    <property type="entry name" value="BD-FAE-like_dom"/>
</dbReference>
<dbReference type="SUPFAM" id="SSF53474">
    <property type="entry name" value="alpha/beta-Hydrolases"/>
    <property type="match status" value="1"/>
</dbReference>
<evidence type="ECO:0000259" key="2">
    <source>
        <dbReference type="Pfam" id="PF20434"/>
    </source>
</evidence>
<dbReference type="Gene3D" id="3.40.50.1820">
    <property type="entry name" value="alpha/beta hydrolase"/>
    <property type="match status" value="1"/>
</dbReference>
<gene>
    <name evidence="3" type="ORF">Cspa_c37050</name>
</gene>
<dbReference type="PANTHER" id="PTHR48081">
    <property type="entry name" value="AB HYDROLASE SUPERFAMILY PROTEIN C4A8.06C"/>
    <property type="match status" value="1"/>
</dbReference>
<reference evidence="3 4" key="1">
    <citation type="submission" date="2013-02" db="EMBL/GenBank/DDBJ databases">
        <title>Genome sequence of Clostridium saccharoperbutylacetonicum N1-4(HMT).</title>
        <authorList>
            <person name="Poehlein A."/>
            <person name="Daniel R."/>
        </authorList>
    </citation>
    <scope>NUCLEOTIDE SEQUENCE [LARGE SCALE GENOMIC DNA]</scope>
    <source>
        <strain evidence="4">N1-4(HMT)</strain>
    </source>
</reference>
<dbReference type="GO" id="GO:0016787">
    <property type="term" value="F:hydrolase activity"/>
    <property type="evidence" value="ECO:0007669"/>
    <property type="project" value="UniProtKB-KW"/>
</dbReference>
<protein>
    <submittedName>
        <fullName evidence="3">Esterase/lipase</fullName>
    </submittedName>
</protein>
<dbReference type="EMBL" id="CP004121">
    <property type="protein sequence ID" value="AGF57465.1"/>
    <property type="molecule type" value="Genomic_DNA"/>
</dbReference>
<proteinExistence type="predicted"/>
<dbReference type="InterPro" id="IPR029058">
    <property type="entry name" value="AB_hydrolase_fold"/>
</dbReference>
<dbReference type="InterPro" id="IPR050300">
    <property type="entry name" value="GDXG_lipolytic_enzyme"/>
</dbReference>
<feature type="domain" description="BD-FAE-like" evidence="2">
    <location>
        <begin position="69"/>
        <end position="271"/>
    </location>
</feature>
<evidence type="ECO:0000313" key="3">
    <source>
        <dbReference type="EMBL" id="AGF57465.1"/>
    </source>
</evidence>
<organism evidence="3 4">
    <name type="scientific">Clostridium saccharoperbutylacetonicum N1-4(HMT)</name>
    <dbReference type="NCBI Taxonomy" id="931276"/>
    <lineage>
        <taxon>Bacteria</taxon>
        <taxon>Bacillati</taxon>
        <taxon>Bacillota</taxon>
        <taxon>Clostridia</taxon>
        <taxon>Eubacteriales</taxon>
        <taxon>Clostridiaceae</taxon>
        <taxon>Clostridium</taxon>
    </lineage>
</organism>
<dbReference type="STRING" id="36745.CLSAP_34790"/>
<name>M1LW99_9CLOT</name>
<evidence type="ECO:0000313" key="4">
    <source>
        <dbReference type="Proteomes" id="UP000011728"/>
    </source>
</evidence>
<accession>M1LW99</accession>